<reference evidence="2" key="1">
    <citation type="journal article" date="2022" name="Mol. Ecol. Resour.">
        <title>The genomes of chicory, endive, great burdock and yacon provide insights into Asteraceae palaeo-polyploidization history and plant inulin production.</title>
        <authorList>
            <person name="Fan W."/>
            <person name="Wang S."/>
            <person name="Wang H."/>
            <person name="Wang A."/>
            <person name="Jiang F."/>
            <person name="Liu H."/>
            <person name="Zhao H."/>
            <person name="Xu D."/>
            <person name="Zhang Y."/>
        </authorList>
    </citation>
    <scope>NUCLEOTIDE SEQUENCE [LARGE SCALE GENOMIC DNA]</scope>
    <source>
        <strain evidence="2">cv. Niubang</strain>
    </source>
</reference>
<organism evidence="1 2">
    <name type="scientific">Arctium lappa</name>
    <name type="common">Greater burdock</name>
    <name type="synonym">Lappa major</name>
    <dbReference type="NCBI Taxonomy" id="4217"/>
    <lineage>
        <taxon>Eukaryota</taxon>
        <taxon>Viridiplantae</taxon>
        <taxon>Streptophyta</taxon>
        <taxon>Embryophyta</taxon>
        <taxon>Tracheophyta</taxon>
        <taxon>Spermatophyta</taxon>
        <taxon>Magnoliopsida</taxon>
        <taxon>eudicotyledons</taxon>
        <taxon>Gunneridae</taxon>
        <taxon>Pentapetalae</taxon>
        <taxon>asterids</taxon>
        <taxon>campanulids</taxon>
        <taxon>Asterales</taxon>
        <taxon>Asteraceae</taxon>
        <taxon>Carduoideae</taxon>
        <taxon>Cardueae</taxon>
        <taxon>Arctiinae</taxon>
        <taxon>Arctium</taxon>
    </lineage>
</organism>
<protein>
    <submittedName>
        <fullName evidence="1">Uncharacterized protein</fullName>
    </submittedName>
</protein>
<comment type="caution">
    <text evidence="1">The sequence shown here is derived from an EMBL/GenBank/DDBJ whole genome shotgun (WGS) entry which is preliminary data.</text>
</comment>
<reference evidence="1 2" key="2">
    <citation type="journal article" date="2022" name="Mol. Ecol. Resour.">
        <title>The genomes of chicory, endive, great burdock and yacon provide insights into Asteraceae paleo-polyploidization history and plant inulin production.</title>
        <authorList>
            <person name="Fan W."/>
            <person name="Wang S."/>
            <person name="Wang H."/>
            <person name="Wang A."/>
            <person name="Jiang F."/>
            <person name="Liu H."/>
            <person name="Zhao H."/>
            <person name="Xu D."/>
            <person name="Zhang Y."/>
        </authorList>
    </citation>
    <scope>NUCLEOTIDE SEQUENCE [LARGE SCALE GENOMIC DNA]</scope>
    <source>
        <strain evidence="2">cv. Niubang</strain>
    </source>
</reference>
<accession>A0ACB9FKA5</accession>
<gene>
    <name evidence="1" type="ORF">L6452_02210</name>
</gene>
<evidence type="ECO:0000313" key="2">
    <source>
        <dbReference type="Proteomes" id="UP001055879"/>
    </source>
</evidence>
<dbReference type="Proteomes" id="UP001055879">
    <property type="component" value="Linkage Group LG01"/>
</dbReference>
<name>A0ACB9FKA5_ARCLA</name>
<sequence length="146" mass="16700">MEKAESVTGLVLELSRASNIVMLLEKDITWEVKYKDLALLQHLRNQLHFQLWIRGQGDVIGDVAEGDAEDINRAVSVARKAFDEGPWPKITAYERSCVLLRFADLVEKHNDELAALQSWNNGKHYEQAGKTEVPMLARLFRYYAGR</sequence>
<dbReference type="EMBL" id="CM042047">
    <property type="protein sequence ID" value="KAI3771057.1"/>
    <property type="molecule type" value="Genomic_DNA"/>
</dbReference>
<proteinExistence type="predicted"/>
<evidence type="ECO:0000313" key="1">
    <source>
        <dbReference type="EMBL" id="KAI3771057.1"/>
    </source>
</evidence>
<keyword evidence="2" id="KW-1185">Reference proteome</keyword>